<proteinExistence type="predicted"/>
<dbReference type="InterPro" id="IPR021647">
    <property type="entry name" value="CusF_Ec"/>
</dbReference>
<dbReference type="GeneID" id="99727944"/>
<evidence type="ECO:0000313" key="3">
    <source>
        <dbReference type="Proteomes" id="UP000292039"/>
    </source>
</evidence>
<organism evidence="2 3">
    <name type="scientific">Kerstersia gyiorum</name>
    <dbReference type="NCBI Taxonomy" id="206506"/>
    <lineage>
        <taxon>Bacteria</taxon>
        <taxon>Pseudomonadati</taxon>
        <taxon>Pseudomonadota</taxon>
        <taxon>Betaproteobacteria</taxon>
        <taxon>Burkholderiales</taxon>
        <taxon>Alcaligenaceae</taxon>
        <taxon>Kerstersia</taxon>
    </lineage>
</organism>
<dbReference type="Proteomes" id="UP000292039">
    <property type="component" value="Unassembled WGS sequence"/>
</dbReference>
<dbReference type="Gene3D" id="2.40.50.320">
    <property type="entry name" value="Copper binding periplasmic protein CusF"/>
    <property type="match status" value="1"/>
</dbReference>
<reference evidence="2 3" key="1">
    <citation type="submission" date="2019-02" db="EMBL/GenBank/DDBJ databases">
        <title>Genomic Encyclopedia of Type Strains, Phase IV (KMG-IV): sequencing the most valuable type-strain genomes for metagenomic binning, comparative biology and taxonomic classification.</title>
        <authorList>
            <person name="Goeker M."/>
        </authorList>
    </citation>
    <scope>NUCLEOTIDE SEQUENCE [LARGE SCALE GENOMIC DNA]</scope>
    <source>
        <strain evidence="2 3">DSM 16618</strain>
    </source>
</reference>
<feature type="signal peptide" evidence="1">
    <location>
        <begin position="1"/>
        <end position="22"/>
    </location>
</feature>
<dbReference type="AlphaFoldDB" id="A0A4Q7MWE7"/>
<evidence type="ECO:0000256" key="1">
    <source>
        <dbReference type="SAM" id="SignalP"/>
    </source>
</evidence>
<feature type="chain" id="PRO_5020293321" evidence="1">
    <location>
        <begin position="23"/>
        <end position="109"/>
    </location>
</feature>
<sequence>MMRTSAISAFFSFSLRCSAVMAAVAVPLAGVSQAAEPAVQAKASGEVRRVDAANGKVTIKHGAIPELELGAMTLVYRISPELIVLVKPGDNIRFTATRTDGQYWVIAID</sequence>
<dbReference type="InterPro" id="IPR042230">
    <property type="entry name" value="CusF_sf"/>
</dbReference>
<evidence type="ECO:0000313" key="2">
    <source>
        <dbReference type="EMBL" id="RZS73361.1"/>
    </source>
</evidence>
<accession>A0A4Q7MWE7</accession>
<dbReference type="Pfam" id="PF11604">
    <property type="entry name" value="CusF_Ec"/>
    <property type="match status" value="1"/>
</dbReference>
<dbReference type="EMBL" id="SGWZ01000001">
    <property type="protein sequence ID" value="RZS73361.1"/>
    <property type="molecule type" value="Genomic_DNA"/>
</dbReference>
<gene>
    <name evidence="2" type="ORF">EV679_0552</name>
</gene>
<protein>
    <submittedName>
        <fullName evidence="2">Cu/Ag efflux protein CusF</fullName>
    </submittedName>
</protein>
<keyword evidence="1" id="KW-0732">Signal</keyword>
<name>A0A4Q7MWE7_9BURK</name>
<dbReference type="RefSeq" id="WP_238591291.1">
    <property type="nucleotide sequence ID" value="NZ_CBCSEB010000010.1"/>
</dbReference>
<comment type="caution">
    <text evidence="2">The sequence shown here is derived from an EMBL/GenBank/DDBJ whole genome shotgun (WGS) entry which is preliminary data.</text>
</comment>